<dbReference type="Proteomes" id="UP000250140">
    <property type="component" value="Unassembled WGS sequence"/>
</dbReference>
<protein>
    <submittedName>
        <fullName evidence="8">Nucleotidyltransferase</fullName>
    </submittedName>
</protein>
<proteinExistence type="predicted"/>
<evidence type="ECO:0000256" key="5">
    <source>
        <dbReference type="PIRSR" id="PIRSR622312-50"/>
    </source>
</evidence>
<dbReference type="Gene3D" id="3.30.460.10">
    <property type="entry name" value="Beta Polymerase, domain 2"/>
    <property type="match status" value="1"/>
</dbReference>
<dbReference type="SUPFAM" id="SSF81301">
    <property type="entry name" value="Nucleotidyltransferase"/>
    <property type="match status" value="1"/>
</dbReference>
<dbReference type="Gene3D" id="1.10.150.20">
    <property type="entry name" value="5' to 3' exonuclease, C-terminal subdomain"/>
    <property type="match status" value="1"/>
</dbReference>
<keyword evidence="2 8" id="KW-0808">Transferase</keyword>
<reference evidence="8 9" key="1">
    <citation type="journal article" date="2016" name="Nat. Commun.">
        <title>Ectomycorrhizal ecology is imprinted in the genome of the dominant symbiotic fungus Cenococcum geophilum.</title>
        <authorList>
            <consortium name="DOE Joint Genome Institute"/>
            <person name="Peter M."/>
            <person name="Kohler A."/>
            <person name="Ohm R.A."/>
            <person name="Kuo A."/>
            <person name="Krutzmann J."/>
            <person name="Morin E."/>
            <person name="Arend M."/>
            <person name="Barry K.W."/>
            <person name="Binder M."/>
            <person name="Choi C."/>
            <person name="Clum A."/>
            <person name="Copeland A."/>
            <person name="Grisel N."/>
            <person name="Haridas S."/>
            <person name="Kipfer T."/>
            <person name="LaButti K."/>
            <person name="Lindquist E."/>
            <person name="Lipzen A."/>
            <person name="Maire R."/>
            <person name="Meier B."/>
            <person name="Mihaltcheva S."/>
            <person name="Molinier V."/>
            <person name="Murat C."/>
            <person name="Poggeler S."/>
            <person name="Quandt C.A."/>
            <person name="Sperisen C."/>
            <person name="Tritt A."/>
            <person name="Tisserant E."/>
            <person name="Crous P.W."/>
            <person name="Henrissat B."/>
            <person name="Nehls U."/>
            <person name="Egli S."/>
            <person name="Spatafora J.W."/>
            <person name="Grigoriev I.V."/>
            <person name="Martin F.M."/>
        </authorList>
    </citation>
    <scope>NUCLEOTIDE SEQUENCE [LARGE SCALE GENOMIC DNA]</scope>
    <source>
        <strain evidence="8 9">CBS 207.34</strain>
    </source>
</reference>
<dbReference type="InterPro" id="IPR036420">
    <property type="entry name" value="BRCT_dom_sf"/>
</dbReference>
<dbReference type="CDD" id="cd00141">
    <property type="entry name" value="NT_POLXc"/>
    <property type="match status" value="1"/>
</dbReference>
<evidence type="ECO:0000256" key="3">
    <source>
        <dbReference type="ARBA" id="ARBA00022695"/>
    </source>
</evidence>
<dbReference type="Pfam" id="PF14791">
    <property type="entry name" value="DNA_pol_B_thumb"/>
    <property type="match status" value="1"/>
</dbReference>
<dbReference type="Gene3D" id="3.30.210.10">
    <property type="entry name" value="DNA polymerase, thumb domain"/>
    <property type="match status" value="1"/>
</dbReference>
<dbReference type="EMBL" id="KV750464">
    <property type="protein sequence ID" value="OCL04637.1"/>
    <property type="molecule type" value="Genomic_DNA"/>
</dbReference>
<feature type="domain" description="BRCT" evidence="7">
    <location>
        <begin position="36"/>
        <end position="132"/>
    </location>
</feature>
<dbReference type="PRINTS" id="PR00869">
    <property type="entry name" value="DNAPOLX"/>
</dbReference>
<dbReference type="Gene3D" id="3.40.50.10190">
    <property type="entry name" value="BRCT domain"/>
    <property type="match status" value="1"/>
</dbReference>
<keyword evidence="3" id="KW-0548">Nucleotidyltransferase</keyword>
<feature type="region of interest" description="Disordered" evidence="6">
    <location>
        <begin position="192"/>
        <end position="238"/>
    </location>
</feature>
<dbReference type="InterPro" id="IPR010996">
    <property type="entry name" value="HHH_MUS81"/>
</dbReference>
<gene>
    <name evidence="8" type="ORF">AOQ84DRAFT_400010</name>
</gene>
<evidence type="ECO:0000313" key="8">
    <source>
        <dbReference type="EMBL" id="OCL04637.1"/>
    </source>
</evidence>
<dbReference type="GO" id="GO:0003887">
    <property type="term" value="F:DNA-directed DNA polymerase activity"/>
    <property type="evidence" value="ECO:0007669"/>
    <property type="project" value="InterPro"/>
</dbReference>
<evidence type="ECO:0000256" key="6">
    <source>
        <dbReference type="SAM" id="MobiDB-lite"/>
    </source>
</evidence>
<feature type="active site" description="Nucleophile; Schiff-base intermediate with DNA; for 5'-dRP lyase activity" evidence="5">
    <location>
        <position position="296"/>
    </location>
</feature>
<organism evidence="8 9">
    <name type="scientific">Glonium stellatum</name>
    <dbReference type="NCBI Taxonomy" id="574774"/>
    <lineage>
        <taxon>Eukaryota</taxon>
        <taxon>Fungi</taxon>
        <taxon>Dikarya</taxon>
        <taxon>Ascomycota</taxon>
        <taxon>Pezizomycotina</taxon>
        <taxon>Dothideomycetes</taxon>
        <taxon>Pleosporomycetidae</taxon>
        <taxon>Gloniales</taxon>
        <taxon>Gloniaceae</taxon>
        <taxon>Glonium</taxon>
    </lineage>
</organism>
<dbReference type="PANTHER" id="PTHR11276">
    <property type="entry name" value="DNA POLYMERASE TYPE-X FAMILY MEMBER"/>
    <property type="match status" value="1"/>
</dbReference>
<evidence type="ECO:0000256" key="2">
    <source>
        <dbReference type="ARBA" id="ARBA00022679"/>
    </source>
</evidence>
<dbReference type="InterPro" id="IPR029398">
    <property type="entry name" value="PolB_thumb"/>
</dbReference>
<dbReference type="SUPFAM" id="SSF47802">
    <property type="entry name" value="DNA polymerase beta, N-terminal domain-like"/>
    <property type="match status" value="1"/>
</dbReference>
<feature type="compositionally biased region" description="Basic and acidic residues" evidence="6">
    <location>
        <begin position="208"/>
        <end position="222"/>
    </location>
</feature>
<evidence type="ECO:0000313" key="9">
    <source>
        <dbReference type="Proteomes" id="UP000250140"/>
    </source>
</evidence>
<dbReference type="AlphaFoldDB" id="A0A8E2JPI2"/>
<dbReference type="Pfam" id="PF14716">
    <property type="entry name" value="HHH_8"/>
    <property type="match status" value="1"/>
</dbReference>
<dbReference type="InterPro" id="IPR022312">
    <property type="entry name" value="DNA_pol_X"/>
</dbReference>
<accession>A0A8E2JPI2</accession>
<evidence type="ECO:0000259" key="7">
    <source>
        <dbReference type="PROSITE" id="PS50172"/>
    </source>
</evidence>
<dbReference type="GO" id="GO:0006303">
    <property type="term" value="P:double-strand break repair via nonhomologous end joining"/>
    <property type="evidence" value="ECO:0007669"/>
    <property type="project" value="TreeGrafter"/>
</dbReference>
<dbReference type="GO" id="GO:0005634">
    <property type="term" value="C:nucleus"/>
    <property type="evidence" value="ECO:0007669"/>
    <property type="project" value="TreeGrafter"/>
</dbReference>
<dbReference type="InterPro" id="IPR043519">
    <property type="entry name" value="NT_sf"/>
</dbReference>
<dbReference type="InterPro" id="IPR001357">
    <property type="entry name" value="BRCT_dom"/>
</dbReference>
<sequence length="537" mass="61723">MSLLTPPTANSLREFSAVPRSNGKRKRPADIKVVPERRQYLKDMVIYFFPNDDKNAARRMRISKSIEYGALWFKEWREGITHVIVDNNITYDEVIRHLGVDSLPADVSVVNEHYVPDCLMYKSVVSPNQRRYQVSGLPELKLKKGKDSHVAASKNPGLKETSFEYFEEESSDLSEKTIEEVKAFEHLPLDLEENENISRRNSSAMTDTDSKEGSPKEFRKMTDGQPENFDQNNTESPNARTIEVLQEMLKYYDQIQDQWRAGAYRKAISSLSKHTCKVLAKEAVLLPHVGERLAAKIEEIAWTNKLRRLENVRLEPSDEALQQFLKIYGVGPSQASQWVNQGFKMLDDLQVERHGKFVRDAIDKFEPDFEVSIMGSYRRGAADSGDIDLIITKSNTSINYIRTFVLKTLIPRLTAQGFLKVALATTRKDNRTEWHGACALPNSSVWRRVDLLLVSWEEMGAALIYFTGNDIFNRSIRLLASKKGMRLNRHELFKYVAHGKNRERMTEGALMPMEGRSEKRIFEILGVPWRPPHHRVC</sequence>
<keyword evidence="4" id="KW-0235">DNA replication</keyword>
<dbReference type="OrthoDB" id="205514at2759"/>
<dbReference type="Gene3D" id="1.10.150.110">
    <property type="entry name" value="DNA polymerase beta, N-terminal domain-like"/>
    <property type="match status" value="1"/>
</dbReference>
<feature type="compositionally biased region" description="Polar residues" evidence="6">
    <location>
        <begin position="228"/>
        <end position="238"/>
    </location>
</feature>
<dbReference type="PANTHER" id="PTHR11276:SF28">
    <property type="entry name" value="DNA POLYMERASE LAMBDA"/>
    <property type="match status" value="1"/>
</dbReference>
<name>A0A8E2JPI2_9PEZI</name>
<dbReference type="Pfam" id="PF14792">
    <property type="entry name" value="DNA_pol_B_palm"/>
    <property type="match status" value="1"/>
</dbReference>
<dbReference type="GO" id="GO:0003677">
    <property type="term" value="F:DNA binding"/>
    <property type="evidence" value="ECO:0007669"/>
    <property type="project" value="InterPro"/>
</dbReference>
<keyword evidence="1" id="KW-0237">DNA synthesis</keyword>
<dbReference type="InterPro" id="IPR037160">
    <property type="entry name" value="DNA_Pol_thumb_sf"/>
</dbReference>
<dbReference type="InterPro" id="IPR002054">
    <property type="entry name" value="DNA-dir_DNA_pol_X"/>
</dbReference>
<keyword evidence="9" id="KW-1185">Reference proteome</keyword>
<evidence type="ECO:0000256" key="1">
    <source>
        <dbReference type="ARBA" id="ARBA00022634"/>
    </source>
</evidence>
<dbReference type="InterPro" id="IPR028207">
    <property type="entry name" value="DNA_pol_B_palm_palm"/>
</dbReference>
<dbReference type="FunFam" id="1.10.150.110:FF:000005">
    <property type="entry name" value="DNA polymerase POL4"/>
    <property type="match status" value="1"/>
</dbReference>
<dbReference type="InterPro" id="IPR027421">
    <property type="entry name" value="DNA_pol_lamdba_lyase_dom_sf"/>
</dbReference>
<evidence type="ECO:0000256" key="4">
    <source>
        <dbReference type="ARBA" id="ARBA00022705"/>
    </source>
</evidence>
<dbReference type="SUPFAM" id="SSF81585">
    <property type="entry name" value="PsbU/PolX domain-like"/>
    <property type="match status" value="1"/>
</dbReference>
<dbReference type="SMART" id="SM00483">
    <property type="entry name" value="POLXc"/>
    <property type="match status" value="1"/>
</dbReference>
<dbReference type="PROSITE" id="PS50172">
    <property type="entry name" value="BRCT"/>
    <property type="match status" value="1"/>
</dbReference>
<dbReference type="SUPFAM" id="SSF52113">
    <property type="entry name" value="BRCT domain"/>
    <property type="match status" value="1"/>
</dbReference>